<feature type="disulfide bond" evidence="8">
    <location>
        <begin position="171"/>
        <end position="180"/>
    </location>
</feature>
<dbReference type="AlphaFoldDB" id="A0AAV6GE40"/>
<evidence type="ECO:0000256" key="3">
    <source>
        <dbReference type="ARBA" id="ARBA00022737"/>
    </source>
</evidence>
<dbReference type="FunFam" id="2.10.25.10:FF:000051">
    <property type="entry name" value="Laminin subunit alpha 4"/>
    <property type="match status" value="1"/>
</dbReference>
<keyword evidence="4" id="KW-0084">Basement membrane</keyword>
<keyword evidence="13" id="KW-1185">Reference proteome</keyword>
<evidence type="ECO:0000256" key="6">
    <source>
        <dbReference type="ARBA" id="ARBA00023180"/>
    </source>
</evidence>
<feature type="compositionally biased region" description="Basic residues" evidence="10">
    <location>
        <begin position="343"/>
        <end position="353"/>
    </location>
</feature>
<comment type="caution">
    <text evidence="12">The sequence shown here is derived from an EMBL/GenBank/DDBJ whole genome shotgun (WGS) entry which is preliminary data.</text>
</comment>
<evidence type="ECO:0000256" key="4">
    <source>
        <dbReference type="ARBA" id="ARBA00022869"/>
    </source>
</evidence>
<dbReference type="GO" id="GO:0007411">
    <property type="term" value="P:axon guidance"/>
    <property type="evidence" value="ECO:0007669"/>
    <property type="project" value="TreeGrafter"/>
</dbReference>
<dbReference type="PROSITE" id="PS01248">
    <property type="entry name" value="EGF_LAM_1"/>
    <property type="match status" value="2"/>
</dbReference>
<dbReference type="InterPro" id="IPR050440">
    <property type="entry name" value="Laminin/Netrin_ECM"/>
</dbReference>
<feature type="coiled-coil region" evidence="9">
    <location>
        <begin position="970"/>
        <end position="1004"/>
    </location>
</feature>
<dbReference type="CDD" id="cd00055">
    <property type="entry name" value="EGF_Lam"/>
    <property type="match status" value="6"/>
</dbReference>
<dbReference type="FunFam" id="2.10.25.10:FF:000163">
    <property type="entry name" value="laminin subunit gamma-1"/>
    <property type="match status" value="1"/>
</dbReference>
<feature type="region of interest" description="Disordered" evidence="10">
    <location>
        <begin position="343"/>
        <end position="426"/>
    </location>
</feature>
<keyword evidence="4" id="KW-0272">Extracellular matrix</keyword>
<feature type="disulfide bond" evidence="8">
    <location>
        <begin position="247"/>
        <end position="259"/>
    </location>
</feature>
<dbReference type="InterPro" id="IPR009030">
    <property type="entry name" value="Growth_fac_rcpt_cys_sf"/>
</dbReference>
<evidence type="ECO:0000256" key="9">
    <source>
        <dbReference type="SAM" id="Coils"/>
    </source>
</evidence>
<feature type="disulfide bond" evidence="8">
    <location>
        <begin position="201"/>
        <end position="218"/>
    </location>
</feature>
<proteinExistence type="predicted"/>
<evidence type="ECO:0000313" key="12">
    <source>
        <dbReference type="EMBL" id="KAG5272357.1"/>
    </source>
</evidence>
<feature type="disulfide bond" evidence="8">
    <location>
        <begin position="4"/>
        <end position="13"/>
    </location>
</feature>
<dbReference type="InterPro" id="IPR002049">
    <property type="entry name" value="LE_dom"/>
</dbReference>
<feature type="disulfide bond" evidence="8">
    <location>
        <begin position="199"/>
        <end position="211"/>
    </location>
</feature>
<accession>A0AAV6GE40</accession>
<dbReference type="Proteomes" id="UP000823561">
    <property type="component" value="Chromosome 12"/>
</dbReference>
<dbReference type="EMBL" id="JADWDJ010000012">
    <property type="protein sequence ID" value="KAG5272357.1"/>
    <property type="molecule type" value="Genomic_DNA"/>
</dbReference>
<evidence type="ECO:0000256" key="7">
    <source>
        <dbReference type="ARBA" id="ARBA00023292"/>
    </source>
</evidence>
<feature type="non-terminal residue" evidence="12">
    <location>
        <position position="1"/>
    </location>
</feature>
<dbReference type="SUPFAM" id="SSF57196">
    <property type="entry name" value="EGF/Laminin"/>
    <property type="match status" value="4"/>
</dbReference>
<feature type="domain" description="Laminin EGF-like" evidence="11">
    <location>
        <begin position="1"/>
        <end position="34"/>
    </location>
</feature>
<feature type="disulfide bond" evidence="8">
    <location>
        <begin position="267"/>
        <end position="276"/>
    </location>
</feature>
<feature type="compositionally biased region" description="Basic and acidic residues" evidence="10">
    <location>
        <begin position="354"/>
        <end position="373"/>
    </location>
</feature>
<evidence type="ECO:0000313" key="13">
    <source>
        <dbReference type="Proteomes" id="UP000823561"/>
    </source>
</evidence>
<feature type="disulfide bond" evidence="8">
    <location>
        <begin position="220"/>
        <end position="229"/>
    </location>
</feature>
<dbReference type="PROSITE" id="PS00022">
    <property type="entry name" value="EGF_1"/>
    <property type="match status" value="1"/>
</dbReference>
<keyword evidence="6" id="KW-0325">Glycoprotein</keyword>
<feature type="coiled-coil region" evidence="9">
    <location>
        <begin position="299"/>
        <end position="326"/>
    </location>
</feature>
<organism evidence="12 13">
    <name type="scientific">Alosa alosa</name>
    <name type="common">allis shad</name>
    <dbReference type="NCBI Taxonomy" id="278164"/>
    <lineage>
        <taxon>Eukaryota</taxon>
        <taxon>Metazoa</taxon>
        <taxon>Chordata</taxon>
        <taxon>Craniata</taxon>
        <taxon>Vertebrata</taxon>
        <taxon>Euteleostomi</taxon>
        <taxon>Actinopterygii</taxon>
        <taxon>Neopterygii</taxon>
        <taxon>Teleostei</taxon>
        <taxon>Clupei</taxon>
        <taxon>Clupeiformes</taxon>
        <taxon>Clupeoidei</taxon>
        <taxon>Clupeidae</taxon>
        <taxon>Alosa</taxon>
    </lineage>
</organism>
<dbReference type="SMART" id="SM00181">
    <property type="entry name" value="EGF"/>
    <property type="match status" value="5"/>
</dbReference>
<evidence type="ECO:0000259" key="11">
    <source>
        <dbReference type="PROSITE" id="PS50027"/>
    </source>
</evidence>
<dbReference type="GO" id="GO:0009887">
    <property type="term" value="P:animal organ morphogenesis"/>
    <property type="evidence" value="ECO:0007669"/>
    <property type="project" value="TreeGrafter"/>
</dbReference>
<feature type="region of interest" description="Disordered" evidence="10">
    <location>
        <begin position="847"/>
        <end position="871"/>
    </location>
</feature>
<dbReference type="PANTHER" id="PTHR10574:SF406">
    <property type="entry name" value="LAMININ SUBUNIT ALPHA 5"/>
    <property type="match status" value="1"/>
</dbReference>
<comment type="caution">
    <text evidence="8">Lacks conserved residue(s) required for the propagation of feature annotation.</text>
</comment>
<dbReference type="Pfam" id="PF00053">
    <property type="entry name" value="EGF_laminin"/>
    <property type="match status" value="6"/>
</dbReference>
<dbReference type="FunFam" id="2.10.25.10:FF:000769">
    <property type="entry name" value="Laminin subunit gamma-1"/>
    <property type="match status" value="1"/>
</dbReference>
<feature type="domain" description="Laminin EGF-like" evidence="11">
    <location>
        <begin position="199"/>
        <end position="246"/>
    </location>
</feature>
<dbReference type="GO" id="GO:0005576">
    <property type="term" value="C:extracellular region"/>
    <property type="evidence" value="ECO:0007669"/>
    <property type="project" value="UniProtKB-ARBA"/>
</dbReference>
<feature type="compositionally biased region" description="Polar residues" evidence="10">
    <location>
        <begin position="674"/>
        <end position="684"/>
    </location>
</feature>
<protein>
    <recommendedName>
        <fullName evidence="11">Laminin EGF-like domain-containing protein</fullName>
    </recommendedName>
</protein>
<comment type="subcellular location">
    <subcellularLocation>
        <location evidence="1">Secreted</location>
        <location evidence="1">Extracellular space</location>
        <location evidence="1">Extracellular matrix</location>
        <location evidence="1">Basement membrane</location>
    </subcellularLocation>
</comment>
<dbReference type="PANTHER" id="PTHR10574">
    <property type="entry name" value="NETRIN/LAMININ-RELATED"/>
    <property type="match status" value="1"/>
</dbReference>
<name>A0AAV6GE40_9TELE</name>
<feature type="region of interest" description="Disordered" evidence="10">
    <location>
        <begin position="657"/>
        <end position="684"/>
    </location>
</feature>
<dbReference type="SUPFAM" id="SSF57184">
    <property type="entry name" value="Growth factor receptor domain"/>
    <property type="match status" value="1"/>
</dbReference>
<keyword evidence="9" id="KW-0175">Coiled coil</keyword>
<feature type="domain" description="Laminin EGF-like" evidence="11">
    <location>
        <begin position="90"/>
        <end position="147"/>
    </location>
</feature>
<evidence type="ECO:0000256" key="1">
    <source>
        <dbReference type="ARBA" id="ARBA00004302"/>
    </source>
</evidence>
<keyword evidence="2" id="KW-0732">Signal</keyword>
<keyword evidence="7 8" id="KW-0424">Laminin EGF-like domain</keyword>
<gene>
    <name evidence="12" type="ORF">AALO_G00164630</name>
</gene>
<evidence type="ECO:0000256" key="8">
    <source>
        <dbReference type="PROSITE-ProRule" id="PRU00460"/>
    </source>
</evidence>
<dbReference type="Gene3D" id="2.10.25.10">
    <property type="entry name" value="Laminin"/>
    <property type="match status" value="6"/>
</dbReference>
<keyword evidence="3" id="KW-0677">Repeat</keyword>
<dbReference type="FunFam" id="2.10.25.10:FF:000074">
    <property type="entry name" value="Laminin subunit alpha"/>
    <property type="match status" value="1"/>
</dbReference>
<dbReference type="FunFam" id="2.10.25.10:FF:000105">
    <property type="entry name" value="laminin subunit gamma-1"/>
    <property type="match status" value="1"/>
</dbReference>
<dbReference type="GO" id="GO:0009888">
    <property type="term" value="P:tissue development"/>
    <property type="evidence" value="ECO:0007669"/>
    <property type="project" value="TreeGrafter"/>
</dbReference>
<dbReference type="PRINTS" id="PR00011">
    <property type="entry name" value="EGFLAMININ"/>
</dbReference>
<reference evidence="12" key="1">
    <citation type="submission" date="2020-10" db="EMBL/GenBank/DDBJ databases">
        <title>Chromosome-scale genome assembly of the Allis shad, Alosa alosa.</title>
        <authorList>
            <person name="Margot Z."/>
            <person name="Christophe K."/>
            <person name="Cabau C."/>
            <person name="Louis A."/>
            <person name="Berthelot C."/>
            <person name="Parey E."/>
            <person name="Roest Crollius H."/>
            <person name="Montfort J."/>
            <person name="Robinson-Rechavi M."/>
            <person name="Bucao C."/>
            <person name="Bouchez O."/>
            <person name="Gislard M."/>
            <person name="Lluch J."/>
            <person name="Milhes M."/>
            <person name="Lampietro C."/>
            <person name="Lopez Roques C."/>
            <person name="Donnadieu C."/>
            <person name="Braasch I."/>
            <person name="Desvignes T."/>
            <person name="Postlethwait J."/>
            <person name="Bobe J."/>
            <person name="Guiguen Y."/>
        </authorList>
    </citation>
    <scope>NUCLEOTIDE SEQUENCE</scope>
    <source>
        <strain evidence="12">M-15738</strain>
        <tissue evidence="12">Blood</tissue>
    </source>
</reference>
<keyword evidence="5 8" id="KW-1015">Disulfide bond</keyword>
<feature type="coiled-coil region" evidence="9">
    <location>
        <begin position="770"/>
        <end position="833"/>
    </location>
</feature>
<feature type="disulfide bond" evidence="8">
    <location>
        <begin position="114"/>
        <end position="123"/>
    </location>
</feature>
<feature type="compositionally biased region" description="Basic residues" evidence="10">
    <location>
        <begin position="374"/>
        <end position="406"/>
    </location>
</feature>
<dbReference type="GO" id="GO:0005604">
    <property type="term" value="C:basement membrane"/>
    <property type="evidence" value="ECO:0007669"/>
    <property type="project" value="UniProtKB-SubCell"/>
</dbReference>
<keyword evidence="4" id="KW-0964">Secreted</keyword>
<evidence type="ECO:0000256" key="5">
    <source>
        <dbReference type="ARBA" id="ARBA00023157"/>
    </source>
</evidence>
<feature type="domain" description="Laminin EGF-like" evidence="11">
    <location>
        <begin position="148"/>
        <end position="198"/>
    </location>
</feature>
<dbReference type="SMART" id="SM00180">
    <property type="entry name" value="EGF_Lam"/>
    <property type="match status" value="6"/>
</dbReference>
<evidence type="ECO:0000256" key="10">
    <source>
        <dbReference type="SAM" id="MobiDB-lite"/>
    </source>
</evidence>
<feature type="domain" description="Laminin EGF-like" evidence="11">
    <location>
        <begin position="247"/>
        <end position="294"/>
    </location>
</feature>
<sequence length="1013" mass="113404">ECTCTDFTTGPTCERCLDGYYGNALIGSSRDCQPCPCPDRTTCAQLPDTGDVVCTNCPHGQRGTRCEMCEDGFYGDPLGLRGAVRPCVRCECNFNVDPNALGVCDHVTGRCLKCLGHTAGDHCERCQPGYYGDAMEPDRNPSQKCKPCNCNPAGTSGSPHECHPVTGMCRCLSDVIGRDCGQCEPGFFNLQPGRGCERCNCNPIGSSSPACHPITGQCVCRVGVQGTSCDSCRLGFFGFSSRGCRACNCDPMGSVSMQCHGNGTCLCRQGFVGYKCDKCEMNYFHNRHTHQCEECPVCYSLIRDQATQLKAKMKALEKLLAHYDCRNMPRRPMHRYHNYLHQPHRHQQHVHERHGHEQQHGHQQQHGHEQQRVHEHHGHQQQHRHQQQHGHQQHHRHEQQHVHQHHVHEQQHVHQHHVHGQHERSQLWRSNLVQEYRDEDYLPNSIEDFLAIQEAREAFIKQFSQLETSAHTLELHLRSVATVMNCSLREQKGGMEVEKEEEEKKNEGRVTEECEPLIETYGAVRGVLTQLEQATRDLGNMVIPFSIPKGPNEWNAAVNESQILAESHVKAAGRMESIASEALRVSNQTYSLLLRLLEENSTEHYIQGLAQRLSDMQQLKGNLSSQVNESLEAHLSLEEQHVEVEAILKNISSSMSELHTHTQTHTHTHTHTTGSSISLPAGESNLNASQANATAEDTLLGIQVQSLEERSSELAEQVQSKEDLAIRTRGELDPSLTHGQNNIKTIQEFQQLTDLAEGLKVASLSSVVKAKEVESEASALQRNLEGMQKKWPRLQTQTKAAVQKARLVEDKPLAEAKKKVKVAERLIRVAMDNATQANATAVQAEDSAHAVSKNAKATRTQTKQAKRASVQLRSSVEEAGLQLSEPERIVTQMLSQTQTEEPEASLGSVMKKMETAKLQLESYTHTLTQLLSKLEEDSSLEKFDHILNETASRLLVLRRSVESPALSGKIQTLKTAAQEQKNQMTRLDQNLQEIREERASLQDIVLTLPKSCP</sequence>
<dbReference type="InterPro" id="IPR000742">
    <property type="entry name" value="EGF"/>
</dbReference>
<dbReference type="PROSITE" id="PS50027">
    <property type="entry name" value="EGF_LAM_2"/>
    <property type="match status" value="5"/>
</dbReference>
<evidence type="ECO:0000256" key="2">
    <source>
        <dbReference type="ARBA" id="ARBA00022729"/>
    </source>
</evidence>